<dbReference type="PANTHER" id="PTHR34298:SF2">
    <property type="entry name" value="SEGREGATION AND CONDENSATION PROTEIN B"/>
    <property type="match status" value="1"/>
</dbReference>
<keyword evidence="3" id="KW-0159">Chromosome partition</keyword>
<dbReference type="Pfam" id="PF04079">
    <property type="entry name" value="SMC_ScpB"/>
    <property type="match status" value="1"/>
</dbReference>
<gene>
    <name evidence="5" type="ORF">A2419_02385</name>
</gene>
<dbReference type="PANTHER" id="PTHR34298">
    <property type="entry name" value="SEGREGATION AND CONDENSATION PROTEIN B"/>
    <property type="match status" value="1"/>
</dbReference>
<comment type="caution">
    <text evidence="5">The sequence shown here is derived from an EMBL/GenBank/DDBJ whole genome shotgun (WGS) entry which is preliminary data.</text>
</comment>
<evidence type="ECO:0000313" key="5">
    <source>
        <dbReference type="EMBL" id="OGC88853.1"/>
    </source>
</evidence>
<dbReference type="InterPro" id="IPR036388">
    <property type="entry name" value="WH-like_DNA-bd_sf"/>
</dbReference>
<dbReference type="AlphaFoldDB" id="A0A1F4Y6F1"/>
<keyword evidence="4" id="KW-0131">Cell cycle</keyword>
<evidence type="ECO:0000313" key="6">
    <source>
        <dbReference type="Proteomes" id="UP000176568"/>
    </source>
</evidence>
<dbReference type="GO" id="GO:0051301">
    <property type="term" value="P:cell division"/>
    <property type="evidence" value="ECO:0007669"/>
    <property type="project" value="UniProtKB-KW"/>
</dbReference>
<dbReference type="InterPro" id="IPR036390">
    <property type="entry name" value="WH_DNA-bd_sf"/>
</dbReference>
<keyword evidence="2" id="KW-0132">Cell division</keyword>
<keyword evidence="1" id="KW-0963">Cytoplasm</keyword>
<dbReference type="GO" id="GO:0051304">
    <property type="term" value="P:chromosome separation"/>
    <property type="evidence" value="ECO:0007669"/>
    <property type="project" value="InterPro"/>
</dbReference>
<dbReference type="Gene3D" id="1.10.10.10">
    <property type="entry name" value="Winged helix-like DNA-binding domain superfamily/Winged helix DNA-binding domain"/>
    <property type="match status" value="2"/>
</dbReference>
<evidence type="ECO:0000256" key="1">
    <source>
        <dbReference type="ARBA" id="ARBA00022490"/>
    </source>
</evidence>
<sequence>MNDLQNKIEGLLFALGRPVSYIELAKILATDVGAIADAVRILRDARQNSGIVLVDDGKMLELRASQAAAEVIEQIRREEYSREIGKAGLETLATVMYRGPLSRSEIDFIRGVNSSQTLRTLLMRGLVRRIPNPRDERSFLYEVTTEVLAQLGLQDLRDLPDYADVKDKLSALEESYRNANA</sequence>
<dbReference type="InterPro" id="IPR005234">
    <property type="entry name" value="ScpB_csome_segregation"/>
</dbReference>
<name>A0A1F4Y6F1_9BACT</name>
<evidence type="ECO:0008006" key="7">
    <source>
        <dbReference type="Google" id="ProtNLM"/>
    </source>
</evidence>
<dbReference type="EMBL" id="MEXB01000002">
    <property type="protein sequence ID" value="OGC88853.1"/>
    <property type="molecule type" value="Genomic_DNA"/>
</dbReference>
<dbReference type="SUPFAM" id="SSF46785">
    <property type="entry name" value="Winged helix' DNA-binding domain"/>
    <property type="match status" value="2"/>
</dbReference>
<reference evidence="5 6" key="1">
    <citation type="journal article" date="2016" name="Nat. Commun.">
        <title>Thousands of microbial genomes shed light on interconnected biogeochemical processes in an aquifer system.</title>
        <authorList>
            <person name="Anantharaman K."/>
            <person name="Brown C.T."/>
            <person name="Hug L.A."/>
            <person name="Sharon I."/>
            <person name="Castelle C.J."/>
            <person name="Probst A.J."/>
            <person name="Thomas B.C."/>
            <person name="Singh A."/>
            <person name="Wilkins M.J."/>
            <person name="Karaoz U."/>
            <person name="Brodie E.L."/>
            <person name="Williams K.H."/>
            <person name="Hubbard S.S."/>
            <person name="Banfield J.F."/>
        </authorList>
    </citation>
    <scope>NUCLEOTIDE SEQUENCE [LARGE SCALE GENOMIC DNA]</scope>
</reference>
<dbReference type="Proteomes" id="UP000176568">
    <property type="component" value="Unassembled WGS sequence"/>
</dbReference>
<evidence type="ECO:0000256" key="2">
    <source>
        <dbReference type="ARBA" id="ARBA00022618"/>
    </source>
</evidence>
<organism evidence="5 6">
    <name type="scientific">Candidatus Adlerbacteria bacterium RIFOXYC1_FULL_48_26</name>
    <dbReference type="NCBI Taxonomy" id="1797247"/>
    <lineage>
        <taxon>Bacteria</taxon>
        <taxon>Candidatus Adleribacteriota</taxon>
    </lineage>
</organism>
<evidence type="ECO:0000256" key="4">
    <source>
        <dbReference type="ARBA" id="ARBA00023306"/>
    </source>
</evidence>
<protein>
    <recommendedName>
        <fullName evidence="7">SMC-Scp complex subunit ScpB</fullName>
    </recommendedName>
</protein>
<proteinExistence type="predicted"/>
<dbReference type="STRING" id="1797247.A2419_02385"/>
<evidence type="ECO:0000256" key="3">
    <source>
        <dbReference type="ARBA" id="ARBA00022829"/>
    </source>
</evidence>
<accession>A0A1F4Y6F1</accession>